<proteinExistence type="predicted"/>
<accession>A0AAN8IE81</accession>
<dbReference type="EMBL" id="WIXE01017904">
    <property type="protein sequence ID" value="KAK5971354.1"/>
    <property type="molecule type" value="Genomic_DNA"/>
</dbReference>
<evidence type="ECO:0000256" key="1">
    <source>
        <dbReference type="SAM" id="MobiDB-lite"/>
    </source>
</evidence>
<evidence type="ECO:0000313" key="3">
    <source>
        <dbReference type="Proteomes" id="UP001331761"/>
    </source>
</evidence>
<name>A0AAN8IE81_TRICO</name>
<feature type="compositionally biased region" description="Basic residues" evidence="1">
    <location>
        <begin position="172"/>
        <end position="182"/>
    </location>
</feature>
<reference evidence="2 3" key="1">
    <citation type="submission" date="2019-10" db="EMBL/GenBank/DDBJ databases">
        <title>Assembly and Annotation for the nematode Trichostrongylus colubriformis.</title>
        <authorList>
            <person name="Martin J."/>
        </authorList>
    </citation>
    <scope>NUCLEOTIDE SEQUENCE [LARGE SCALE GENOMIC DNA]</scope>
    <source>
        <strain evidence="2">G859</strain>
        <tissue evidence="2">Whole worm</tissue>
    </source>
</reference>
<feature type="compositionally biased region" description="Polar residues" evidence="1">
    <location>
        <begin position="101"/>
        <end position="125"/>
    </location>
</feature>
<gene>
    <name evidence="2" type="ORF">GCK32_018530</name>
</gene>
<comment type="caution">
    <text evidence="2">The sequence shown here is derived from an EMBL/GenBank/DDBJ whole genome shotgun (WGS) entry which is preliminary data.</text>
</comment>
<dbReference type="Proteomes" id="UP001331761">
    <property type="component" value="Unassembled WGS sequence"/>
</dbReference>
<dbReference type="AlphaFoldDB" id="A0AAN8IE81"/>
<keyword evidence="3" id="KW-1185">Reference proteome</keyword>
<protein>
    <submittedName>
        <fullName evidence="2">Uncharacterized protein</fullName>
    </submittedName>
</protein>
<feature type="compositionally biased region" description="Basic and acidic residues" evidence="1">
    <location>
        <begin position="79"/>
        <end position="96"/>
    </location>
</feature>
<evidence type="ECO:0000313" key="2">
    <source>
        <dbReference type="EMBL" id="KAK5971354.1"/>
    </source>
</evidence>
<feature type="compositionally biased region" description="Basic and acidic residues" evidence="1">
    <location>
        <begin position="35"/>
        <end position="56"/>
    </location>
</feature>
<organism evidence="2 3">
    <name type="scientific">Trichostrongylus colubriformis</name>
    <name type="common">Black scour worm</name>
    <dbReference type="NCBI Taxonomy" id="6319"/>
    <lineage>
        <taxon>Eukaryota</taxon>
        <taxon>Metazoa</taxon>
        <taxon>Ecdysozoa</taxon>
        <taxon>Nematoda</taxon>
        <taxon>Chromadorea</taxon>
        <taxon>Rhabditida</taxon>
        <taxon>Rhabditina</taxon>
        <taxon>Rhabditomorpha</taxon>
        <taxon>Strongyloidea</taxon>
        <taxon>Trichostrongylidae</taxon>
        <taxon>Trichostrongylus</taxon>
    </lineage>
</organism>
<feature type="region of interest" description="Disordered" evidence="1">
    <location>
        <begin position="23"/>
        <end position="201"/>
    </location>
</feature>
<feature type="compositionally biased region" description="Basic and acidic residues" evidence="1">
    <location>
        <begin position="146"/>
        <end position="171"/>
    </location>
</feature>
<sequence>MLYLVSTQLPNIASERYQEKKTRTLSVENVQGARKTSERVDSESKKQSESETDKPLLKPPRNSDFIVEKTQMDYSDPNAEPRHSEKSTLAEKRSDEVEVAMNTNTSGQSVQSKLESSSQQLTKSSEAPRRSGKAAGRSASHPSPVKKVEGRKTKTAQKEEGSNEKGKESGERRKRKRGVHGRVRSDEAENIPLKAPHRRSH</sequence>